<dbReference type="AlphaFoldDB" id="A0A1E7LJT4"/>
<sequence>MKTFNLSWGDRPIQLETEGTRTFLRLGANLRVDVTDASLDQLDRLAEVAADLADVSRDRIRAARVADEVAAEDGYRFVGVPYQRGAEAA</sequence>
<evidence type="ECO:0000313" key="2">
    <source>
        <dbReference type="Proteomes" id="UP000175971"/>
    </source>
</evidence>
<dbReference type="EMBL" id="LJGZ01000103">
    <property type="protein sequence ID" value="OEV16371.1"/>
    <property type="molecule type" value="Genomic_DNA"/>
</dbReference>
<dbReference type="OrthoDB" id="9929503at2"/>
<name>A0A1E7LJT4_9ACTN</name>
<protein>
    <submittedName>
        <fullName evidence="1">Uncharacterized protein</fullName>
    </submittedName>
</protein>
<reference evidence="1 2" key="1">
    <citation type="journal article" date="2016" name="Front. Microbiol.">
        <title>Comparative Genomics Analysis of Streptomyces Species Reveals Their Adaptation to the Marine Environment and Their Diversity at the Genomic Level.</title>
        <authorList>
            <person name="Tian X."/>
            <person name="Zhang Z."/>
            <person name="Yang T."/>
            <person name="Chen M."/>
            <person name="Li J."/>
            <person name="Chen F."/>
            <person name="Yang J."/>
            <person name="Li W."/>
            <person name="Zhang B."/>
            <person name="Zhang Z."/>
            <person name="Wu J."/>
            <person name="Zhang C."/>
            <person name="Long L."/>
            <person name="Xiao J."/>
        </authorList>
    </citation>
    <scope>NUCLEOTIDE SEQUENCE [LARGE SCALE GENOMIC DNA]</scope>
    <source>
        <strain evidence="1 2">SCSIO M10372</strain>
    </source>
</reference>
<gene>
    <name evidence="1" type="ORF">AN221_32745</name>
</gene>
<evidence type="ECO:0000313" key="1">
    <source>
        <dbReference type="EMBL" id="OEV16371.1"/>
    </source>
</evidence>
<proteinExistence type="predicted"/>
<accession>A0A1E7LJT4</accession>
<comment type="caution">
    <text evidence="1">The sequence shown here is derived from an EMBL/GenBank/DDBJ whole genome shotgun (WGS) entry which is preliminary data.</text>
</comment>
<dbReference type="PATRIC" id="fig|518642.7.peg.2741"/>
<keyword evidence="2" id="KW-1185">Reference proteome</keyword>
<organism evidence="1 2">
    <name type="scientific">Streptomyces nanshensis</name>
    <dbReference type="NCBI Taxonomy" id="518642"/>
    <lineage>
        <taxon>Bacteria</taxon>
        <taxon>Bacillati</taxon>
        <taxon>Actinomycetota</taxon>
        <taxon>Actinomycetes</taxon>
        <taxon>Kitasatosporales</taxon>
        <taxon>Streptomycetaceae</taxon>
        <taxon>Streptomyces</taxon>
    </lineage>
</organism>
<dbReference type="RefSeq" id="WP_070203918.1">
    <property type="nucleotide sequence ID" value="NZ_LJGZ01000103.1"/>
</dbReference>
<dbReference type="Proteomes" id="UP000175971">
    <property type="component" value="Unassembled WGS sequence"/>
</dbReference>